<dbReference type="InterPro" id="IPR027417">
    <property type="entry name" value="P-loop_NTPase"/>
</dbReference>
<dbReference type="EMBL" id="JGZM01000001">
    <property type="protein sequence ID" value="KFI89119.1"/>
    <property type="molecule type" value="Genomic_DNA"/>
</dbReference>
<feature type="domain" description="DUF234" evidence="2">
    <location>
        <begin position="319"/>
        <end position="410"/>
    </location>
</feature>
<comment type="caution">
    <text evidence="3">The sequence shown here is derived from an EMBL/GenBank/DDBJ whole genome shotgun (WGS) entry which is preliminary data.</text>
</comment>
<reference evidence="3 4" key="1">
    <citation type="submission" date="2014-03" db="EMBL/GenBank/DDBJ databases">
        <title>Genomics of Bifidobacteria.</title>
        <authorList>
            <person name="Ventura M."/>
            <person name="Milani C."/>
            <person name="Lugli G.A."/>
        </authorList>
    </citation>
    <scope>NUCLEOTIDE SEQUENCE [LARGE SCALE GENOMIC DNA]</scope>
    <source>
        <strain evidence="3 4">LMG 14934</strain>
    </source>
</reference>
<keyword evidence="3" id="KW-0067">ATP-binding</keyword>
<feature type="domain" description="ATPase" evidence="1">
    <location>
        <begin position="3"/>
        <end position="208"/>
    </location>
</feature>
<dbReference type="SUPFAM" id="SSF52980">
    <property type="entry name" value="Restriction endonuclease-like"/>
    <property type="match status" value="1"/>
</dbReference>
<dbReference type="InterPro" id="IPR011579">
    <property type="entry name" value="ATPase_dom"/>
</dbReference>
<gene>
    <name evidence="3" type="ORF">BSAE_0583</name>
</gene>
<sequence>MTFIGRQDELDFLESCYTSDKAQLVVMYGRRRVGKTELLAHFAQRKSHVFFASPSASRDEQLAAFSRQMFAAGAPASRYLSQYADWESALKDIANLPTAEGTRRLVIIDEFPYLVKSDNALPSIIQNLWDHTLKHENLMLVLCGSAMSFIEKEILSEQSPLYGRATGILKVLPMPYWDAAEFFPRYSPADKALTYAVLGGVPHYLAQFDPDASVKDNIKHHLLRRGTALYSETEFLMHQEFREPATYNTILQAVALGATQLNDIAQRTMLQPQAVSTYLKNLIEVNILEREFPVDAKPAETAKAMRGLYQITDNYFRFWYAFVFPNRSELEMGDIEGTYRFEIEPALHDFAATAFERICANWLRRENMRGSLPFRAHHIGRWWNGKTEIDVVATDKSQRRLQLGECKFRNKPIDIPVLRALQDKAALFKAEDRHFMLFALNGFSPELTALAQADPSVTLVDVAQLYHI</sequence>
<dbReference type="Pfam" id="PF01637">
    <property type="entry name" value="ATPase_2"/>
    <property type="match status" value="1"/>
</dbReference>
<dbReference type="PANTHER" id="PTHR34704:SF1">
    <property type="entry name" value="ATPASE"/>
    <property type="match status" value="1"/>
</dbReference>
<evidence type="ECO:0000313" key="3">
    <source>
        <dbReference type="EMBL" id="KFI89119.1"/>
    </source>
</evidence>
<dbReference type="InterPro" id="IPR011335">
    <property type="entry name" value="Restrct_endonuc-II-like"/>
</dbReference>
<evidence type="ECO:0000259" key="1">
    <source>
        <dbReference type="Pfam" id="PF01637"/>
    </source>
</evidence>
<dbReference type="GO" id="GO:0005524">
    <property type="term" value="F:ATP binding"/>
    <property type="evidence" value="ECO:0007669"/>
    <property type="project" value="UniProtKB-KW"/>
</dbReference>
<protein>
    <submittedName>
        <fullName evidence="3">ATP-binding protein</fullName>
    </submittedName>
</protein>
<dbReference type="Pfam" id="PF03008">
    <property type="entry name" value="DUF234"/>
    <property type="match status" value="1"/>
</dbReference>
<keyword evidence="3" id="KW-0547">Nucleotide-binding</keyword>
<dbReference type="AlphaFoldDB" id="A0A087D0R9"/>
<organism evidence="3 4">
    <name type="scientific">Bifidobacterium pullorum subsp. saeculare DSM 6531 = LMG 14934</name>
    <dbReference type="NCBI Taxonomy" id="1437611"/>
    <lineage>
        <taxon>Bacteria</taxon>
        <taxon>Bacillati</taxon>
        <taxon>Actinomycetota</taxon>
        <taxon>Actinomycetes</taxon>
        <taxon>Bifidobacteriales</taxon>
        <taxon>Bifidobacteriaceae</taxon>
        <taxon>Bifidobacterium</taxon>
    </lineage>
</organism>
<dbReference type="SUPFAM" id="SSF52540">
    <property type="entry name" value="P-loop containing nucleoside triphosphate hydrolases"/>
    <property type="match status" value="1"/>
</dbReference>
<proteinExistence type="predicted"/>
<accession>A0A087D0R9</accession>
<dbReference type="RefSeq" id="WP_033509609.1">
    <property type="nucleotide sequence ID" value="NZ_JDTM01000007.1"/>
</dbReference>
<dbReference type="Proteomes" id="UP000029040">
    <property type="component" value="Unassembled WGS sequence"/>
</dbReference>
<dbReference type="Gene3D" id="3.40.50.300">
    <property type="entry name" value="P-loop containing nucleotide triphosphate hydrolases"/>
    <property type="match status" value="1"/>
</dbReference>
<dbReference type="InterPro" id="IPR004256">
    <property type="entry name" value="DUF234"/>
</dbReference>
<evidence type="ECO:0000259" key="2">
    <source>
        <dbReference type="Pfam" id="PF03008"/>
    </source>
</evidence>
<dbReference type="PANTHER" id="PTHR34704">
    <property type="entry name" value="ATPASE"/>
    <property type="match status" value="1"/>
</dbReference>
<name>A0A087D0R9_9BIFI</name>
<evidence type="ECO:0000313" key="4">
    <source>
        <dbReference type="Proteomes" id="UP000029040"/>
    </source>
</evidence>